<dbReference type="AlphaFoldDB" id="K9XV97"/>
<dbReference type="Proteomes" id="UP000010473">
    <property type="component" value="Chromosome"/>
</dbReference>
<organism evidence="1 2">
    <name type="scientific">Stanieria cyanosphaera (strain ATCC 29371 / PCC 7437)</name>
    <dbReference type="NCBI Taxonomy" id="111780"/>
    <lineage>
        <taxon>Bacteria</taxon>
        <taxon>Bacillati</taxon>
        <taxon>Cyanobacteriota</taxon>
        <taxon>Cyanophyceae</taxon>
        <taxon>Pleurocapsales</taxon>
        <taxon>Dermocarpellaceae</taxon>
        <taxon>Stanieria</taxon>
    </lineage>
</organism>
<keyword evidence="2" id="KW-1185">Reference proteome</keyword>
<dbReference type="HOGENOM" id="CLU_1184088_0_0_3"/>
<dbReference type="EMBL" id="CP003653">
    <property type="protein sequence ID" value="AFZ36525.1"/>
    <property type="molecule type" value="Genomic_DNA"/>
</dbReference>
<dbReference type="eggNOG" id="COG0027">
    <property type="taxonomic scope" value="Bacteria"/>
</dbReference>
<accession>K9XV97</accession>
<evidence type="ECO:0000313" key="2">
    <source>
        <dbReference type="Proteomes" id="UP000010473"/>
    </source>
</evidence>
<dbReference type="KEGG" id="scs:Sta7437_3007"/>
<sequence>MAIVNRERVVAVLDNHGRGMKKVLIIVNAEVNEQGKTISGSPVTEKMVAALKQGIATSSQPVGIEVVAAGNLWSKSNKPVNDDSELIYCPLTIQLPEYFEFPGKKIYSACRDIVGRRRWVENNLGYKTSVGDSWLGHLWLPIVFNNQTPLYGEVIGEGAIPNSYEQPIDLSIRLRKSLYHLANQLLKSLSAPSAVYLIQFSIHNSEIIFDRLWPFPAAPALASLRNQYPDLYTCHWYCLTKQPLLELAISGEIMPI</sequence>
<proteinExistence type="predicted"/>
<dbReference type="STRING" id="111780.Sta7437_3007"/>
<evidence type="ECO:0000313" key="1">
    <source>
        <dbReference type="EMBL" id="AFZ36525.1"/>
    </source>
</evidence>
<dbReference type="RefSeq" id="WP_015194191.1">
    <property type="nucleotide sequence ID" value="NC_019748.1"/>
</dbReference>
<gene>
    <name evidence="1" type="ordered locus">Sta7437_3007</name>
</gene>
<dbReference type="PATRIC" id="fig|111780.3.peg.3125"/>
<name>K9XV97_STAC7</name>
<reference evidence="2" key="1">
    <citation type="journal article" date="2013" name="Proc. Natl. Acad. Sci. U.S.A.">
        <title>Improving the coverage of the cyanobacterial phylum using diversity-driven genome sequencing.</title>
        <authorList>
            <person name="Shih P.M."/>
            <person name="Wu D."/>
            <person name="Latifi A."/>
            <person name="Axen S.D."/>
            <person name="Fewer D.P."/>
            <person name="Talla E."/>
            <person name="Calteau A."/>
            <person name="Cai F."/>
            <person name="Tandeau de Marsac N."/>
            <person name="Rippka R."/>
            <person name="Herdman M."/>
            <person name="Sivonen K."/>
            <person name="Coursin T."/>
            <person name="Laurent T."/>
            <person name="Goodwin L."/>
            <person name="Nolan M."/>
            <person name="Davenport K.W."/>
            <person name="Han C.S."/>
            <person name="Rubin E.M."/>
            <person name="Eisen J.A."/>
            <person name="Woyke T."/>
            <person name="Gugger M."/>
            <person name="Kerfeld C.A."/>
        </authorList>
    </citation>
    <scope>NUCLEOTIDE SEQUENCE [LARGE SCALE GENOMIC DNA]</scope>
    <source>
        <strain evidence="2">ATCC 29371 / PCC 7437</strain>
    </source>
</reference>
<protein>
    <submittedName>
        <fullName evidence="1">Uncharacterized protein</fullName>
    </submittedName>
</protein>